<evidence type="ECO:0000313" key="1">
    <source>
        <dbReference type="EMBL" id="CAD7804169.1"/>
    </source>
</evidence>
<sequence>MLKNNYICPSKKTTSMIKNNFFKGFTMMLLGLMLSCDNTTADPINQNLNNPNNGGGSGAPTITGPRILHKIVANNMTAEEFVTSGNILQKAIFKEESAPNSFIIGNVTYTSGKVSRVKFGQEINGAVPANNLGYDFNITYDSNGRISYTTCAATLGAMPTYNSEYTYTYDGSGKMTKIVEKKKNGVDYTHFTNYNLTNTGDNITKVVMESGLTSDSGVPDMSSVMTSTFNFTTYDSKINPYTTLPKTFFVMWSLLHPLNFTLLSNNNLTNYNVQYQSTPMINVGLTYLYDSMNYPTSDQSVVKKYIYKAL</sequence>
<dbReference type="Proteomes" id="UP000662618">
    <property type="component" value="Unassembled WGS sequence"/>
</dbReference>
<accession>A0A9N8MEV2</accession>
<reference evidence="1" key="1">
    <citation type="submission" date="2020-12" db="EMBL/GenBank/DDBJ databases">
        <authorList>
            <person name="Rodrigo-Torres L."/>
            <person name="Arahal R. D."/>
            <person name="Lucena T."/>
        </authorList>
    </citation>
    <scope>NUCLEOTIDE SEQUENCE</scope>
    <source>
        <strain evidence="1">CECT 9390</strain>
    </source>
</reference>
<proteinExistence type="predicted"/>
<name>A0A9N8MEV2_9FLAO</name>
<dbReference type="AlphaFoldDB" id="A0A9N8MEV2"/>
<gene>
    <name evidence="1" type="ORF">CHRY9390_01185</name>
</gene>
<evidence type="ECO:0000313" key="2">
    <source>
        <dbReference type="Proteomes" id="UP000662618"/>
    </source>
</evidence>
<protein>
    <submittedName>
        <fullName evidence="1">Uncharacterized protein</fullName>
    </submittedName>
</protein>
<keyword evidence="2" id="KW-1185">Reference proteome</keyword>
<dbReference type="EMBL" id="CAJIMS010000001">
    <property type="protein sequence ID" value="CAD7804169.1"/>
    <property type="molecule type" value="Genomic_DNA"/>
</dbReference>
<comment type="caution">
    <text evidence="1">The sequence shown here is derived from an EMBL/GenBank/DDBJ whole genome shotgun (WGS) entry which is preliminary data.</text>
</comment>
<organism evidence="1 2">
    <name type="scientific">Chryseobacterium aquaeductus</name>
    <dbReference type="NCBI Taxonomy" id="2675056"/>
    <lineage>
        <taxon>Bacteria</taxon>
        <taxon>Pseudomonadati</taxon>
        <taxon>Bacteroidota</taxon>
        <taxon>Flavobacteriia</taxon>
        <taxon>Flavobacteriales</taxon>
        <taxon>Weeksellaceae</taxon>
        <taxon>Chryseobacterium group</taxon>
        <taxon>Chryseobacterium</taxon>
    </lineage>
</organism>